<evidence type="ECO:0000256" key="3">
    <source>
        <dbReference type="ARBA" id="ARBA00023163"/>
    </source>
</evidence>
<dbReference type="SUPFAM" id="SSF46689">
    <property type="entry name" value="Homeodomain-like"/>
    <property type="match status" value="1"/>
</dbReference>
<keyword evidence="1" id="KW-0805">Transcription regulation</keyword>
<dbReference type="InterPro" id="IPR025996">
    <property type="entry name" value="MT1864/Rv1816-like_C"/>
</dbReference>
<dbReference type="InterPro" id="IPR050109">
    <property type="entry name" value="HTH-type_TetR-like_transc_reg"/>
</dbReference>
<evidence type="ECO:0000313" key="6">
    <source>
        <dbReference type="EMBL" id="MEQ2563806.1"/>
    </source>
</evidence>
<name>A0ABV1HP05_9FIRM</name>
<dbReference type="InterPro" id="IPR001647">
    <property type="entry name" value="HTH_TetR"/>
</dbReference>
<dbReference type="Proteomes" id="UP001437460">
    <property type="component" value="Unassembled WGS sequence"/>
</dbReference>
<sequence>MAHKGLNPDAVVKAAAELIEKQGREAFSMRLLAEDLGIKTASLYNHVDNMETLLAEVCRYGLCLQKEVEMQAMEGAHGEDAVRRLADTYRRFAKEHRELYGLIMSMSAKNQQVRDDAAVLFTDPLKKMLEEFHLKEEENIHFRRLFRAIVHGFVSQEEQGFFSHYPASVEDSFHFAVQCYIDSLKQGEKRCS</sequence>
<protein>
    <submittedName>
        <fullName evidence="6">TetR/AcrR family transcriptional regulator</fullName>
    </submittedName>
</protein>
<dbReference type="SUPFAM" id="SSF48498">
    <property type="entry name" value="Tetracyclin repressor-like, C-terminal domain"/>
    <property type="match status" value="1"/>
</dbReference>
<proteinExistence type="predicted"/>
<dbReference type="Pfam" id="PF00440">
    <property type="entry name" value="TetR_N"/>
    <property type="match status" value="1"/>
</dbReference>
<dbReference type="PANTHER" id="PTHR30055">
    <property type="entry name" value="HTH-TYPE TRANSCRIPTIONAL REGULATOR RUTR"/>
    <property type="match status" value="1"/>
</dbReference>
<dbReference type="PRINTS" id="PR00455">
    <property type="entry name" value="HTHTETR"/>
</dbReference>
<evidence type="ECO:0000256" key="1">
    <source>
        <dbReference type="ARBA" id="ARBA00023015"/>
    </source>
</evidence>
<evidence type="ECO:0000256" key="2">
    <source>
        <dbReference type="ARBA" id="ARBA00023125"/>
    </source>
</evidence>
<dbReference type="InterPro" id="IPR036271">
    <property type="entry name" value="Tet_transcr_reg_TetR-rel_C_sf"/>
</dbReference>
<keyword evidence="7" id="KW-1185">Reference proteome</keyword>
<dbReference type="PANTHER" id="PTHR30055:SF151">
    <property type="entry name" value="TRANSCRIPTIONAL REGULATORY PROTEIN"/>
    <property type="match status" value="1"/>
</dbReference>
<dbReference type="Gene3D" id="1.10.357.10">
    <property type="entry name" value="Tetracycline Repressor, domain 2"/>
    <property type="match status" value="1"/>
</dbReference>
<reference evidence="6 7" key="1">
    <citation type="submission" date="2024-03" db="EMBL/GenBank/DDBJ databases">
        <title>Human intestinal bacterial collection.</title>
        <authorList>
            <person name="Pauvert C."/>
            <person name="Hitch T.C.A."/>
            <person name="Clavel T."/>
        </authorList>
    </citation>
    <scope>NUCLEOTIDE SEQUENCE [LARGE SCALE GENOMIC DNA]</scope>
    <source>
        <strain evidence="6 7">CLA-AP-H27</strain>
    </source>
</reference>
<dbReference type="InterPro" id="IPR009057">
    <property type="entry name" value="Homeodomain-like_sf"/>
</dbReference>
<accession>A0ABV1HP05</accession>
<dbReference type="EMBL" id="JBBMFJ010000025">
    <property type="protein sequence ID" value="MEQ2563806.1"/>
    <property type="molecule type" value="Genomic_DNA"/>
</dbReference>
<dbReference type="Pfam" id="PF13305">
    <property type="entry name" value="TetR_C_33"/>
    <property type="match status" value="1"/>
</dbReference>
<dbReference type="RefSeq" id="WP_177292542.1">
    <property type="nucleotide sequence ID" value="NZ_JBBMFJ010000025.1"/>
</dbReference>
<feature type="domain" description="HTH tetR-type" evidence="5">
    <location>
        <begin position="5"/>
        <end position="65"/>
    </location>
</feature>
<feature type="DNA-binding region" description="H-T-H motif" evidence="4">
    <location>
        <begin position="28"/>
        <end position="47"/>
    </location>
</feature>
<dbReference type="Gene3D" id="1.10.10.60">
    <property type="entry name" value="Homeodomain-like"/>
    <property type="match status" value="1"/>
</dbReference>
<dbReference type="PROSITE" id="PS50977">
    <property type="entry name" value="HTH_TETR_2"/>
    <property type="match status" value="1"/>
</dbReference>
<evidence type="ECO:0000259" key="5">
    <source>
        <dbReference type="PROSITE" id="PS50977"/>
    </source>
</evidence>
<evidence type="ECO:0000313" key="7">
    <source>
        <dbReference type="Proteomes" id="UP001437460"/>
    </source>
</evidence>
<organism evidence="6 7">
    <name type="scientific">Ventrimonas faecis</name>
    <dbReference type="NCBI Taxonomy" id="3133170"/>
    <lineage>
        <taxon>Bacteria</taxon>
        <taxon>Bacillati</taxon>
        <taxon>Bacillota</taxon>
        <taxon>Clostridia</taxon>
        <taxon>Lachnospirales</taxon>
        <taxon>Lachnospiraceae</taxon>
        <taxon>Ventrimonas</taxon>
    </lineage>
</organism>
<comment type="caution">
    <text evidence="6">The sequence shown here is derived from an EMBL/GenBank/DDBJ whole genome shotgun (WGS) entry which is preliminary data.</text>
</comment>
<evidence type="ECO:0000256" key="4">
    <source>
        <dbReference type="PROSITE-ProRule" id="PRU00335"/>
    </source>
</evidence>
<gene>
    <name evidence="6" type="ORF">WMO41_11645</name>
</gene>
<keyword evidence="2 4" id="KW-0238">DNA-binding</keyword>
<keyword evidence="3" id="KW-0804">Transcription</keyword>